<protein>
    <submittedName>
        <fullName evidence="1">Uncharacterized protein</fullName>
    </submittedName>
</protein>
<keyword evidence="2" id="KW-1185">Reference proteome</keyword>
<organism evidence="1 2">
    <name type="scientific">Bauhinia variegata</name>
    <name type="common">Purple orchid tree</name>
    <name type="synonym">Phanera variegata</name>
    <dbReference type="NCBI Taxonomy" id="167791"/>
    <lineage>
        <taxon>Eukaryota</taxon>
        <taxon>Viridiplantae</taxon>
        <taxon>Streptophyta</taxon>
        <taxon>Embryophyta</taxon>
        <taxon>Tracheophyta</taxon>
        <taxon>Spermatophyta</taxon>
        <taxon>Magnoliopsida</taxon>
        <taxon>eudicotyledons</taxon>
        <taxon>Gunneridae</taxon>
        <taxon>Pentapetalae</taxon>
        <taxon>rosids</taxon>
        <taxon>fabids</taxon>
        <taxon>Fabales</taxon>
        <taxon>Fabaceae</taxon>
        <taxon>Cercidoideae</taxon>
        <taxon>Cercideae</taxon>
        <taxon>Bauhiniinae</taxon>
        <taxon>Bauhinia</taxon>
    </lineage>
</organism>
<evidence type="ECO:0000313" key="2">
    <source>
        <dbReference type="Proteomes" id="UP000828941"/>
    </source>
</evidence>
<proteinExistence type="predicted"/>
<sequence>MGKRSSSSQGREWRYFQPRYYMKRPKRLVFIIMACISITWPVYDREALTGEYQEEILRLREEVILLQNTLTAENAPNGDKIIKFTKNSSK</sequence>
<gene>
    <name evidence="1" type="ORF">L6164_014002</name>
</gene>
<accession>A0ACB9NG58</accession>
<dbReference type="EMBL" id="CM039431">
    <property type="protein sequence ID" value="KAI4335348.1"/>
    <property type="molecule type" value="Genomic_DNA"/>
</dbReference>
<name>A0ACB9NG58_BAUVA</name>
<evidence type="ECO:0000313" key="1">
    <source>
        <dbReference type="EMBL" id="KAI4335348.1"/>
    </source>
</evidence>
<comment type="caution">
    <text evidence="1">The sequence shown here is derived from an EMBL/GenBank/DDBJ whole genome shotgun (WGS) entry which is preliminary data.</text>
</comment>
<reference evidence="1 2" key="1">
    <citation type="journal article" date="2022" name="DNA Res.">
        <title>Chromosomal-level genome assembly of the orchid tree Bauhinia variegata (Leguminosae; Cercidoideae) supports the allotetraploid origin hypothesis of Bauhinia.</title>
        <authorList>
            <person name="Zhong Y."/>
            <person name="Chen Y."/>
            <person name="Zheng D."/>
            <person name="Pang J."/>
            <person name="Liu Y."/>
            <person name="Luo S."/>
            <person name="Meng S."/>
            <person name="Qian L."/>
            <person name="Wei D."/>
            <person name="Dai S."/>
            <person name="Zhou R."/>
        </authorList>
    </citation>
    <scope>NUCLEOTIDE SEQUENCE [LARGE SCALE GENOMIC DNA]</scope>
    <source>
        <strain evidence="1">BV-YZ2020</strain>
    </source>
</reference>
<dbReference type="Proteomes" id="UP000828941">
    <property type="component" value="Chromosome 6"/>
</dbReference>